<gene>
    <name evidence="2" type="ORF">HMPREF1863_01132</name>
</gene>
<dbReference type="PATRIC" id="fig|755172.3.peg.1092"/>
<dbReference type="STRING" id="755172.HMPREF1863_01132"/>
<keyword evidence="1" id="KW-0472">Membrane</keyword>
<feature type="transmembrane region" description="Helical" evidence="1">
    <location>
        <begin position="27"/>
        <end position="44"/>
    </location>
</feature>
<evidence type="ECO:0000313" key="3">
    <source>
        <dbReference type="Proteomes" id="UP000070442"/>
    </source>
</evidence>
<proteinExistence type="predicted"/>
<keyword evidence="1" id="KW-0812">Transmembrane</keyword>
<sequence length="105" mass="11790">MVARHVRFREQEEGAPMKSYLEKIHKMTVALGVLMIVASLFVPADPLAEMRPLDYATLYAAPTLGIMGIISAFVQKEYRWMIPNLLLILSFFIAMAMAFIGMALP</sequence>
<dbReference type="Proteomes" id="UP000070442">
    <property type="component" value="Unassembled WGS sequence"/>
</dbReference>
<feature type="transmembrane region" description="Helical" evidence="1">
    <location>
        <begin position="56"/>
        <end position="74"/>
    </location>
</feature>
<protein>
    <submittedName>
        <fullName evidence="2">Uncharacterized protein</fullName>
    </submittedName>
</protein>
<keyword evidence="1" id="KW-1133">Transmembrane helix</keyword>
<comment type="caution">
    <text evidence="2">The sequence shown here is derived from an EMBL/GenBank/DDBJ whole genome shotgun (WGS) entry which is preliminary data.</text>
</comment>
<dbReference type="AlphaFoldDB" id="A0A134AFD4"/>
<keyword evidence="3" id="KW-1185">Reference proteome</keyword>
<name>A0A134AFD4_9FIRM</name>
<dbReference type="EMBL" id="LSDG01000033">
    <property type="protein sequence ID" value="KXB66270.1"/>
    <property type="molecule type" value="Genomic_DNA"/>
</dbReference>
<accession>A0A134AFD4</accession>
<evidence type="ECO:0000313" key="2">
    <source>
        <dbReference type="EMBL" id="KXB66270.1"/>
    </source>
</evidence>
<reference evidence="3" key="1">
    <citation type="submission" date="2016-01" db="EMBL/GenBank/DDBJ databases">
        <authorList>
            <person name="Mitreva M."/>
            <person name="Pepin K.H."/>
            <person name="Mihindukulasuriya K.A."/>
            <person name="Fulton R."/>
            <person name="Fronick C."/>
            <person name="O'Laughlin M."/>
            <person name="Miner T."/>
            <person name="Herter B."/>
            <person name="Rosa B.A."/>
            <person name="Cordes M."/>
            <person name="Tomlinson C."/>
            <person name="Wollam A."/>
            <person name="Palsikar V.B."/>
            <person name="Mardis E.R."/>
            <person name="Wilson R.K."/>
        </authorList>
    </citation>
    <scope>NUCLEOTIDE SEQUENCE [LARGE SCALE GENOMIC DNA]</scope>
    <source>
        <strain evidence="3">DNF00729</strain>
    </source>
</reference>
<evidence type="ECO:0000256" key="1">
    <source>
        <dbReference type="SAM" id="Phobius"/>
    </source>
</evidence>
<organism evidence="2 3">
    <name type="scientific">Aedoeadaptatus coxii</name>
    <dbReference type="NCBI Taxonomy" id="755172"/>
    <lineage>
        <taxon>Bacteria</taxon>
        <taxon>Bacillati</taxon>
        <taxon>Bacillota</taxon>
        <taxon>Tissierellia</taxon>
        <taxon>Tissierellales</taxon>
        <taxon>Peptoniphilaceae</taxon>
        <taxon>Aedoeadaptatus</taxon>
    </lineage>
</organism>
<feature type="transmembrane region" description="Helical" evidence="1">
    <location>
        <begin position="86"/>
        <end position="104"/>
    </location>
</feature>